<dbReference type="InterPro" id="IPR036464">
    <property type="entry name" value="Rubisco_LSMT_subst-bd_sf"/>
</dbReference>
<dbReference type="Pfam" id="PF09273">
    <property type="entry name" value="Rubis-subs-bind"/>
    <property type="match status" value="1"/>
</dbReference>
<dbReference type="KEGG" id="csl:COCSUDRAFT_57780"/>
<sequence>MGCGWEDVQWAMSVLHSRCFLVGSPPVHTSVPGVDMANHSFEPSAAVRLVHSPEAVQGRDAVEEVCVPPPPEPSRFELFAGEDGIRAGDEVTISYGPWPNDVFYLFFGFVPRDNPFDVAVLFQDLQQMIVFYDTLDPDLSPYGSVEDRAEAIAAALRTQHGITDFTRLGIAPQGYDERLLLAAQILLSTQESLSAASSQPDTYSRFLARRCQQLLAAFPTSLAEDVDLRNNGTNGSDLLISLQYRLRKKATLLAAINVDKIAG</sequence>
<dbReference type="PANTHER" id="PTHR13271:SF140">
    <property type="entry name" value="SET DOMAIN-CONTAINING PROTEIN"/>
    <property type="match status" value="1"/>
</dbReference>
<dbReference type="SUPFAM" id="SSF82199">
    <property type="entry name" value="SET domain"/>
    <property type="match status" value="1"/>
</dbReference>
<evidence type="ECO:0000259" key="4">
    <source>
        <dbReference type="Pfam" id="PF09273"/>
    </source>
</evidence>
<dbReference type="OrthoDB" id="510363at2759"/>
<keyword evidence="6" id="KW-1185">Reference proteome</keyword>
<keyword evidence="1" id="KW-0489">Methyltransferase</keyword>
<evidence type="ECO:0000256" key="2">
    <source>
        <dbReference type="ARBA" id="ARBA00022679"/>
    </source>
</evidence>
<dbReference type="CDD" id="cd10527">
    <property type="entry name" value="SET_LSMT"/>
    <property type="match status" value="1"/>
</dbReference>
<dbReference type="RefSeq" id="XP_005644602.1">
    <property type="nucleotide sequence ID" value="XM_005644545.1"/>
</dbReference>
<comment type="caution">
    <text evidence="5">The sequence shown here is derived from an EMBL/GenBank/DDBJ whole genome shotgun (WGS) entry which is preliminary data.</text>
</comment>
<proteinExistence type="predicted"/>
<dbReference type="Gene3D" id="3.90.1420.10">
    <property type="entry name" value="Rubisco LSMT, substrate-binding domain"/>
    <property type="match status" value="1"/>
</dbReference>
<keyword evidence="3" id="KW-0949">S-adenosyl-L-methionine</keyword>
<accession>I0YNT9</accession>
<dbReference type="GO" id="GO:0032259">
    <property type="term" value="P:methylation"/>
    <property type="evidence" value="ECO:0007669"/>
    <property type="project" value="UniProtKB-KW"/>
</dbReference>
<evidence type="ECO:0000256" key="1">
    <source>
        <dbReference type="ARBA" id="ARBA00022603"/>
    </source>
</evidence>
<dbReference type="InterPro" id="IPR050600">
    <property type="entry name" value="SETD3_SETD6_MTase"/>
</dbReference>
<dbReference type="SUPFAM" id="SSF81822">
    <property type="entry name" value="RuBisCo LSMT C-terminal, substrate-binding domain"/>
    <property type="match status" value="1"/>
</dbReference>
<dbReference type="eggNOG" id="ENOG502SGBB">
    <property type="taxonomic scope" value="Eukaryota"/>
</dbReference>
<organism evidence="5 6">
    <name type="scientific">Coccomyxa subellipsoidea (strain C-169)</name>
    <name type="common">Green microalga</name>
    <dbReference type="NCBI Taxonomy" id="574566"/>
    <lineage>
        <taxon>Eukaryota</taxon>
        <taxon>Viridiplantae</taxon>
        <taxon>Chlorophyta</taxon>
        <taxon>core chlorophytes</taxon>
        <taxon>Trebouxiophyceae</taxon>
        <taxon>Trebouxiophyceae incertae sedis</taxon>
        <taxon>Coccomyxaceae</taxon>
        <taxon>Coccomyxa</taxon>
        <taxon>Coccomyxa subellipsoidea</taxon>
    </lineage>
</organism>
<dbReference type="InterPro" id="IPR046341">
    <property type="entry name" value="SET_dom_sf"/>
</dbReference>
<dbReference type="GO" id="GO:0016279">
    <property type="term" value="F:protein-lysine N-methyltransferase activity"/>
    <property type="evidence" value="ECO:0007669"/>
    <property type="project" value="TreeGrafter"/>
</dbReference>
<evidence type="ECO:0000256" key="3">
    <source>
        <dbReference type="ARBA" id="ARBA00022691"/>
    </source>
</evidence>
<reference evidence="5 6" key="1">
    <citation type="journal article" date="2012" name="Genome Biol.">
        <title>The genome of the polar eukaryotic microalga coccomyxa subellipsoidea reveals traits of cold adaptation.</title>
        <authorList>
            <person name="Blanc G."/>
            <person name="Agarkova I."/>
            <person name="Grimwood J."/>
            <person name="Kuo A."/>
            <person name="Brueggeman A."/>
            <person name="Dunigan D."/>
            <person name="Gurnon J."/>
            <person name="Ladunga I."/>
            <person name="Lindquist E."/>
            <person name="Lucas S."/>
            <person name="Pangilinan J."/>
            <person name="Proschold T."/>
            <person name="Salamov A."/>
            <person name="Schmutz J."/>
            <person name="Weeks D."/>
            <person name="Yamada T."/>
            <person name="Claverie J.M."/>
            <person name="Grigoriev I."/>
            <person name="Van Etten J."/>
            <person name="Lomsadze A."/>
            <person name="Borodovsky M."/>
        </authorList>
    </citation>
    <scope>NUCLEOTIDE SEQUENCE [LARGE SCALE GENOMIC DNA]</scope>
    <source>
        <strain evidence="5 6">C-169</strain>
    </source>
</reference>
<gene>
    <name evidence="5" type="ORF">COCSUDRAFT_57780</name>
</gene>
<dbReference type="EMBL" id="AGSI01000016">
    <property type="protein sequence ID" value="EIE20058.1"/>
    <property type="molecule type" value="Genomic_DNA"/>
</dbReference>
<feature type="domain" description="Rubisco LSMT substrate-binding" evidence="4">
    <location>
        <begin position="167"/>
        <end position="250"/>
    </location>
</feature>
<dbReference type="Proteomes" id="UP000007264">
    <property type="component" value="Unassembled WGS sequence"/>
</dbReference>
<dbReference type="PANTHER" id="PTHR13271">
    <property type="entry name" value="UNCHARACTERIZED PUTATIVE METHYLTRANSFERASE"/>
    <property type="match status" value="1"/>
</dbReference>
<dbReference type="AlphaFoldDB" id="I0YNT9"/>
<protein>
    <recommendedName>
        <fullName evidence="4">Rubisco LSMT substrate-binding domain-containing protein</fullName>
    </recommendedName>
</protein>
<evidence type="ECO:0000313" key="6">
    <source>
        <dbReference type="Proteomes" id="UP000007264"/>
    </source>
</evidence>
<keyword evidence="2" id="KW-0808">Transferase</keyword>
<dbReference type="InterPro" id="IPR015353">
    <property type="entry name" value="Rubisco_LSMT_subst-bd"/>
</dbReference>
<dbReference type="GeneID" id="17038034"/>
<name>I0YNT9_COCSC</name>
<evidence type="ECO:0000313" key="5">
    <source>
        <dbReference type="EMBL" id="EIE20058.1"/>
    </source>
</evidence>
<dbReference type="Gene3D" id="3.90.1410.10">
    <property type="entry name" value="set domain protein methyltransferase, domain 1"/>
    <property type="match status" value="1"/>
</dbReference>